<organism evidence="1 2">
    <name type="scientific">Datura stramonium</name>
    <name type="common">Jimsonweed</name>
    <name type="synonym">Common thornapple</name>
    <dbReference type="NCBI Taxonomy" id="4076"/>
    <lineage>
        <taxon>Eukaryota</taxon>
        <taxon>Viridiplantae</taxon>
        <taxon>Streptophyta</taxon>
        <taxon>Embryophyta</taxon>
        <taxon>Tracheophyta</taxon>
        <taxon>Spermatophyta</taxon>
        <taxon>Magnoliopsida</taxon>
        <taxon>eudicotyledons</taxon>
        <taxon>Gunneridae</taxon>
        <taxon>Pentapetalae</taxon>
        <taxon>asterids</taxon>
        <taxon>lamiids</taxon>
        <taxon>Solanales</taxon>
        <taxon>Solanaceae</taxon>
        <taxon>Solanoideae</taxon>
        <taxon>Datureae</taxon>
        <taxon>Datura</taxon>
    </lineage>
</organism>
<comment type="caution">
    <text evidence="1">The sequence shown here is derived from an EMBL/GenBank/DDBJ whole genome shotgun (WGS) entry which is preliminary data.</text>
</comment>
<keyword evidence="2" id="KW-1185">Reference proteome</keyword>
<dbReference type="PANTHER" id="PTHR35218:SF9">
    <property type="entry name" value="ENDONUCLEASE_EXONUCLEASE_PHOSPHATASE DOMAIN-CONTAINING PROTEIN"/>
    <property type="match status" value="1"/>
</dbReference>
<dbReference type="EMBL" id="JACEIK010000772">
    <property type="protein sequence ID" value="MCD7462032.1"/>
    <property type="molecule type" value="Genomic_DNA"/>
</dbReference>
<evidence type="ECO:0000313" key="2">
    <source>
        <dbReference type="Proteomes" id="UP000823775"/>
    </source>
</evidence>
<accession>A0ABS8SUH6</accession>
<dbReference type="Proteomes" id="UP000823775">
    <property type="component" value="Unassembled WGS sequence"/>
</dbReference>
<evidence type="ECO:0000313" key="1">
    <source>
        <dbReference type="EMBL" id="MCD7462032.1"/>
    </source>
</evidence>
<name>A0ABS8SUH6_DATST</name>
<proteinExistence type="predicted"/>
<dbReference type="InterPro" id="IPR036691">
    <property type="entry name" value="Endo/exonu/phosph_ase_sf"/>
</dbReference>
<gene>
    <name evidence="1" type="ORF">HAX54_047622</name>
</gene>
<protein>
    <recommendedName>
        <fullName evidence="3">Endonuclease/exonuclease/phosphatase domain-containing protein</fullName>
    </recommendedName>
</protein>
<dbReference type="PANTHER" id="PTHR35218">
    <property type="entry name" value="RNASE H DOMAIN-CONTAINING PROTEIN"/>
    <property type="match status" value="1"/>
</dbReference>
<evidence type="ECO:0008006" key="3">
    <source>
        <dbReference type="Google" id="ProtNLM"/>
    </source>
</evidence>
<sequence length="144" mass="16557">MVANGHLAPTEVFISPDPIQTLFGLGDVVVQSLKPEVFTTIIPPTQNRSMNIVLWNCKGCNRGEFRRKFEDLLNWHKPPLVALIETKIQDHQVIVDDFPFIRMIRVPTLGNSDELVVLWDDNLLELEDIKTNAWGFTTWLRYAL</sequence>
<dbReference type="Gene3D" id="3.60.10.10">
    <property type="entry name" value="Endonuclease/exonuclease/phosphatase"/>
    <property type="match status" value="1"/>
</dbReference>
<reference evidence="1 2" key="1">
    <citation type="journal article" date="2021" name="BMC Genomics">
        <title>Datura genome reveals duplications of psychoactive alkaloid biosynthetic genes and high mutation rate following tissue culture.</title>
        <authorList>
            <person name="Rajewski A."/>
            <person name="Carter-House D."/>
            <person name="Stajich J."/>
            <person name="Litt A."/>
        </authorList>
    </citation>
    <scope>NUCLEOTIDE SEQUENCE [LARGE SCALE GENOMIC DNA]</scope>
    <source>
        <strain evidence="1">AR-01</strain>
    </source>
</reference>
<dbReference type="SUPFAM" id="SSF56219">
    <property type="entry name" value="DNase I-like"/>
    <property type="match status" value="1"/>
</dbReference>